<dbReference type="PANTHER" id="PTHR14187">
    <property type="entry name" value="ALPHA KINASE/ELONGATION FACTOR 2 KINASE"/>
    <property type="match status" value="1"/>
</dbReference>
<name>A0A8S3RK19_MYTED</name>
<evidence type="ECO:0000256" key="1">
    <source>
        <dbReference type="ARBA" id="ARBA00007381"/>
    </source>
</evidence>
<comment type="similarity">
    <text evidence="1">Belongs to the heat shock protein 70 family.</text>
</comment>
<dbReference type="OrthoDB" id="6064993at2759"/>
<dbReference type="GO" id="GO:0140662">
    <property type="term" value="F:ATP-dependent protein folding chaperone"/>
    <property type="evidence" value="ECO:0007669"/>
    <property type="project" value="InterPro"/>
</dbReference>
<reference evidence="4" key="1">
    <citation type="submission" date="2021-03" db="EMBL/GenBank/DDBJ databases">
        <authorList>
            <person name="Bekaert M."/>
        </authorList>
    </citation>
    <scope>NUCLEOTIDE SEQUENCE</scope>
</reference>
<dbReference type="AlphaFoldDB" id="A0A8S3RK19"/>
<dbReference type="Proteomes" id="UP000683360">
    <property type="component" value="Unassembled WGS sequence"/>
</dbReference>
<organism evidence="4 5">
    <name type="scientific">Mytilus edulis</name>
    <name type="common">Blue mussel</name>
    <dbReference type="NCBI Taxonomy" id="6550"/>
    <lineage>
        <taxon>Eukaryota</taxon>
        <taxon>Metazoa</taxon>
        <taxon>Spiralia</taxon>
        <taxon>Lophotrochozoa</taxon>
        <taxon>Mollusca</taxon>
        <taxon>Bivalvia</taxon>
        <taxon>Autobranchia</taxon>
        <taxon>Pteriomorphia</taxon>
        <taxon>Mytilida</taxon>
        <taxon>Mytiloidea</taxon>
        <taxon>Mytilidae</taxon>
        <taxon>Mytilinae</taxon>
        <taxon>Mytilus</taxon>
    </lineage>
</organism>
<evidence type="ECO:0000313" key="4">
    <source>
        <dbReference type="EMBL" id="CAG2206700.1"/>
    </source>
</evidence>
<dbReference type="PANTHER" id="PTHR14187:SF5">
    <property type="entry name" value="HEAT SHOCK 70 KDA PROTEIN 12A"/>
    <property type="match status" value="1"/>
</dbReference>
<dbReference type="GO" id="GO:0005524">
    <property type="term" value="F:ATP binding"/>
    <property type="evidence" value="ECO:0007669"/>
    <property type="project" value="UniProtKB-KW"/>
</dbReference>
<keyword evidence="2" id="KW-0547">Nucleotide-binding</keyword>
<evidence type="ECO:0000313" key="5">
    <source>
        <dbReference type="Proteomes" id="UP000683360"/>
    </source>
</evidence>
<dbReference type="CDD" id="cd10229">
    <property type="entry name" value="ASKHA_NBD_HSP70_HSPA12"/>
    <property type="match status" value="1"/>
</dbReference>
<keyword evidence="5" id="KW-1185">Reference proteome</keyword>
<comment type="caution">
    <text evidence="4">The sequence shown here is derived from an EMBL/GenBank/DDBJ whole genome shotgun (WGS) entry which is preliminary data.</text>
</comment>
<keyword evidence="3" id="KW-0067">ATP-binding</keyword>
<accession>A0A8S3RK19</accession>
<proteinExistence type="inferred from homology"/>
<protein>
    <submittedName>
        <fullName evidence="4">Uncharacterized protein</fullName>
    </submittedName>
</protein>
<dbReference type="InterPro" id="IPR013126">
    <property type="entry name" value="Hsp_70_fam"/>
</dbReference>
<evidence type="ECO:0000256" key="3">
    <source>
        <dbReference type="ARBA" id="ARBA00022840"/>
    </source>
</evidence>
<dbReference type="Gene3D" id="3.30.420.40">
    <property type="match status" value="2"/>
</dbReference>
<sequence length="559" mass="62664">MACAETVSDPLLVAAIDFGTTFSGYAFAFKGDFKEDPLKISGYTWTLGSTAGLSLKTPTCVLFDHNGDFHSFGAEAEEKYTTLAEDEAHENWYFFRRFKMQLYRNHEIPRDLTIEDDKGKHLPAGKVISACINYLRDHLMKQIAKKDLPVKKTEITWVLTVPAIWSDPAKQFMREAAVTGGIPNSQLMLALEPEAASIYCKHLPVERLAAGAKSALGAFSPGTKYLILDAGGGTVDITVQEVQTDGTIKQLYMANGGDWGGTKVDQAFEEYLMELAGPETVYKFRDEDKAGHLDLCREIEIKKRQIKPDQTSKVTFKVPITLSEIFEREKGTDFRESLASSKKVRWVGDKLRVDPDVARGFFDNACQHIIQHLNGIFDEAKVRGTNTILMVGGFSESPMLRDAVEKGFPGKTIIIPQESGLAVLKGAVQYGYEPRIISTRICKVTYGVQTNRNFKKGDPESKKFDAEGTIKCRDCFSKHVEIGQAVDINEAFEEHVYYPLYSDQTGMSVPIYTSTEKDPRYTDDPSCRYLRGTHCQYARYARRGKTEKYRSNLPLVGQK</sequence>
<evidence type="ECO:0000256" key="2">
    <source>
        <dbReference type="ARBA" id="ARBA00022741"/>
    </source>
</evidence>
<dbReference type="EMBL" id="CAJPWZ010001058">
    <property type="protein sequence ID" value="CAG2206700.1"/>
    <property type="molecule type" value="Genomic_DNA"/>
</dbReference>
<dbReference type="InterPro" id="IPR043129">
    <property type="entry name" value="ATPase_NBD"/>
</dbReference>
<gene>
    <name evidence="4" type="ORF">MEDL_21024</name>
</gene>
<dbReference type="Pfam" id="PF00012">
    <property type="entry name" value="HSP70"/>
    <property type="match status" value="1"/>
</dbReference>
<dbReference type="SUPFAM" id="SSF53067">
    <property type="entry name" value="Actin-like ATPase domain"/>
    <property type="match status" value="2"/>
</dbReference>